<evidence type="ECO:0000256" key="2">
    <source>
        <dbReference type="SAM" id="Phobius"/>
    </source>
</evidence>
<feature type="compositionally biased region" description="Basic and acidic residues" evidence="1">
    <location>
        <begin position="288"/>
        <end position="299"/>
    </location>
</feature>
<dbReference type="InterPro" id="IPR021235">
    <property type="entry name" value="DUF2637"/>
</dbReference>
<dbReference type="RefSeq" id="WP_270678782.1">
    <property type="nucleotide sequence ID" value="NZ_JAQFWP010000030.1"/>
</dbReference>
<proteinExistence type="predicted"/>
<feature type="transmembrane region" description="Helical" evidence="2">
    <location>
        <begin position="84"/>
        <end position="106"/>
    </location>
</feature>
<protein>
    <submittedName>
        <fullName evidence="3">DUF2637 domain-containing protein</fullName>
    </submittedName>
</protein>
<evidence type="ECO:0000256" key="1">
    <source>
        <dbReference type="SAM" id="MobiDB-lite"/>
    </source>
</evidence>
<keyword evidence="2" id="KW-1133">Transmembrane helix</keyword>
<feature type="transmembrane region" description="Helical" evidence="2">
    <location>
        <begin position="53"/>
        <end position="72"/>
    </location>
</feature>
<sequence length="327" mass="33068">MSATASAHDGSTTGRTSGTGRLVPWVAFITGAAVSIGANILHATSGGRAVDAGQVVAAAWAPIALLLVAEMVTRTRQSGAWWIVALRWLGTAVVAAVAAIVSYGHMRDLLLSYGESALVAYLLPLSVDGLILVASIALAPVPAPAPEPLRQETGTPADDPRQERQAAPEPVPEPAGWNMPAPAAGAPHGHPAAPVAAAAAHPPQEAAPLPDAAEALPEAAAEPPAPALDESAGACDPEGPGTPADGTAADLPEAPELSTEEAAARAAELITAAEHAGREITGAFIGRECGRSERWGRDQIRKHRTTPADDGAPSPLALVPDTRAHSA</sequence>
<reference evidence="3" key="1">
    <citation type="submission" date="2023-01" db="EMBL/GenBank/DDBJ databases">
        <title>Draft genome sequence of Nocardiopsis sp. LSu2-4 isolated from halophytes.</title>
        <authorList>
            <person name="Duangmal K."/>
            <person name="Chantavorakit T."/>
        </authorList>
    </citation>
    <scope>NUCLEOTIDE SEQUENCE</scope>
    <source>
        <strain evidence="3">LSu2-4</strain>
    </source>
</reference>
<feature type="compositionally biased region" description="Low complexity" evidence="1">
    <location>
        <begin position="180"/>
        <end position="230"/>
    </location>
</feature>
<evidence type="ECO:0000313" key="3">
    <source>
        <dbReference type="EMBL" id="MDA2806137.1"/>
    </source>
</evidence>
<evidence type="ECO:0000313" key="4">
    <source>
        <dbReference type="Proteomes" id="UP001165685"/>
    </source>
</evidence>
<feature type="transmembrane region" description="Helical" evidence="2">
    <location>
        <begin position="22"/>
        <end position="41"/>
    </location>
</feature>
<dbReference type="Pfam" id="PF10935">
    <property type="entry name" value="DUF2637"/>
    <property type="match status" value="1"/>
</dbReference>
<keyword evidence="4" id="KW-1185">Reference proteome</keyword>
<keyword evidence="2" id="KW-0812">Transmembrane</keyword>
<feature type="region of interest" description="Disordered" evidence="1">
    <location>
        <begin position="284"/>
        <end position="327"/>
    </location>
</feature>
<accession>A0ABT4TN63</accession>
<keyword evidence="2" id="KW-0472">Membrane</keyword>
<dbReference type="EMBL" id="JAQFWP010000030">
    <property type="protein sequence ID" value="MDA2806137.1"/>
    <property type="molecule type" value="Genomic_DNA"/>
</dbReference>
<dbReference type="Proteomes" id="UP001165685">
    <property type="component" value="Unassembled WGS sequence"/>
</dbReference>
<name>A0ABT4TN63_9ACTN</name>
<organism evidence="3 4">
    <name type="scientific">Nocardiopsis suaedae</name>
    <dbReference type="NCBI Taxonomy" id="3018444"/>
    <lineage>
        <taxon>Bacteria</taxon>
        <taxon>Bacillati</taxon>
        <taxon>Actinomycetota</taxon>
        <taxon>Actinomycetes</taxon>
        <taxon>Streptosporangiales</taxon>
        <taxon>Nocardiopsidaceae</taxon>
        <taxon>Nocardiopsis</taxon>
    </lineage>
</organism>
<gene>
    <name evidence="3" type="ORF">O4U47_16615</name>
</gene>
<comment type="caution">
    <text evidence="3">The sequence shown here is derived from an EMBL/GenBank/DDBJ whole genome shotgun (WGS) entry which is preliminary data.</text>
</comment>
<feature type="region of interest" description="Disordered" evidence="1">
    <location>
        <begin position="143"/>
        <end position="264"/>
    </location>
</feature>